<evidence type="ECO:0000313" key="3">
    <source>
        <dbReference type="Proteomes" id="UP001497482"/>
    </source>
</evidence>
<organism evidence="2 3">
    <name type="scientific">Knipowitschia caucasica</name>
    <name type="common">Caucasian dwarf goby</name>
    <name type="synonym">Pomatoschistus caucasicus</name>
    <dbReference type="NCBI Taxonomy" id="637954"/>
    <lineage>
        <taxon>Eukaryota</taxon>
        <taxon>Metazoa</taxon>
        <taxon>Chordata</taxon>
        <taxon>Craniata</taxon>
        <taxon>Vertebrata</taxon>
        <taxon>Euteleostomi</taxon>
        <taxon>Actinopterygii</taxon>
        <taxon>Neopterygii</taxon>
        <taxon>Teleostei</taxon>
        <taxon>Neoteleostei</taxon>
        <taxon>Acanthomorphata</taxon>
        <taxon>Gobiaria</taxon>
        <taxon>Gobiiformes</taxon>
        <taxon>Gobioidei</taxon>
        <taxon>Gobiidae</taxon>
        <taxon>Gobiinae</taxon>
        <taxon>Knipowitschia</taxon>
    </lineage>
</organism>
<dbReference type="AlphaFoldDB" id="A0AAV2M4G9"/>
<accession>A0AAV2M4G9</accession>
<sequence length="99" mass="11140">MRAVGHQDVADDSEDTVDPRRLSSGRRNMHRTSKRTTKIKLSVASNIRAKQQHLKERGGLIITVKFGAPTPQTDIAYHFELKCSSSKRERRGQRATPVA</sequence>
<evidence type="ECO:0000256" key="1">
    <source>
        <dbReference type="SAM" id="MobiDB-lite"/>
    </source>
</evidence>
<dbReference type="Proteomes" id="UP001497482">
    <property type="component" value="Chromosome 6"/>
</dbReference>
<evidence type="ECO:0000313" key="2">
    <source>
        <dbReference type="EMBL" id="CAL1608265.1"/>
    </source>
</evidence>
<keyword evidence="3" id="KW-1185">Reference proteome</keyword>
<proteinExistence type="predicted"/>
<feature type="region of interest" description="Disordered" evidence="1">
    <location>
        <begin position="1"/>
        <end position="36"/>
    </location>
</feature>
<name>A0AAV2M4G9_KNICA</name>
<feature type="compositionally biased region" description="Basic residues" evidence="1">
    <location>
        <begin position="23"/>
        <end position="36"/>
    </location>
</feature>
<dbReference type="EMBL" id="OZ035828">
    <property type="protein sequence ID" value="CAL1608265.1"/>
    <property type="molecule type" value="Genomic_DNA"/>
</dbReference>
<reference evidence="2 3" key="1">
    <citation type="submission" date="2024-04" db="EMBL/GenBank/DDBJ databases">
        <authorList>
            <person name="Waldvogel A.-M."/>
            <person name="Schoenle A."/>
        </authorList>
    </citation>
    <scope>NUCLEOTIDE SEQUENCE [LARGE SCALE GENOMIC DNA]</scope>
</reference>
<protein>
    <submittedName>
        <fullName evidence="2">Uncharacterized protein</fullName>
    </submittedName>
</protein>
<gene>
    <name evidence="2" type="ORF">KC01_LOCUS35227</name>
</gene>